<organism evidence="1 2">
    <name type="scientific">Sinorhizobium sojae CCBAU 05684</name>
    <dbReference type="NCBI Taxonomy" id="716928"/>
    <lineage>
        <taxon>Bacteria</taxon>
        <taxon>Pseudomonadati</taxon>
        <taxon>Pseudomonadota</taxon>
        <taxon>Alphaproteobacteria</taxon>
        <taxon>Hyphomicrobiales</taxon>
        <taxon>Rhizobiaceae</taxon>
        <taxon>Sinorhizobium/Ensifer group</taxon>
        <taxon>Sinorhizobium</taxon>
    </lineage>
</organism>
<keyword evidence="1" id="KW-0575">Peroxidase</keyword>
<accession>A0A249PD05</accession>
<dbReference type="EMBL" id="CP023067">
    <property type="protein sequence ID" value="ASY63830.1"/>
    <property type="molecule type" value="Genomic_DNA"/>
</dbReference>
<evidence type="ECO:0000313" key="2">
    <source>
        <dbReference type="Proteomes" id="UP000217211"/>
    </source>
</evidence>
<gene>
    <name evidence="1" type="ORF">SJ05684_c23900</name>
</gene>
<protein>
    <submittedName>
        <fullName evidence="1">Cytochrome c peroxidase</fullName>
    </submittedName>
</protein>
<keyword evidence="1" id="KW-0560">Oxidoreductase</keyword>
<evidence type="ECO:0000313" key="1">
    <source>
        <dbReference type="EMBL" id="ASY63830.1"/>
    </source>
</evidence>
<dbReference type="RefSeq" id="WP_157211943.1">
    <property type="nucleotide sequence ID" value="NZ_AJQT01000012.1"/>
</dbReference>
<name>A0A249PD05_9HYPH</name>
<dbReference type="KEGG" id="esj:SJ05684_c23900"/>
<dbReference type="GO" id="GO:0020037">
    <property type="term" value="F:heme binding"/>
    <property type="evidence" value="ECO:0007669"/>
    <property type="project" value="InterPro"/>
</dbReference>
<dbReference type="GO" id="GO:0004601">
    <property type="term" value="F:peroxidase activity"/>
    <property type="evidence" value="ECO:0007669"/>
    <property type="project" value="UniProtKB-KW"/>
</dbReference>
<reference evidence="1 2" key="1">
    <citation type="submission" date="2017-08" db="EMBL/GenBank/DDBJ databases">
        <title>Multipartite genome sequences of Sinorhizobium species nodulating soybeans.</title>
        <authorList>
            <person name="Tian C.F."/>
        </authorList>
    </citation>
    <scope>NUCLEOTIDE SEQUENCE [LARGE SCALE GENOMIC DNA]</scope>
    <source>
        <strain evidence="1 2">CCBAU 05684</strain>
    </source>
</reference>
<proteinExistence type="predicted"/>
<dbReference type="InterPro" id="IPR036909">
    <property type="entry name" value="Cyt_c-like_dom_sf"/>
</dbReference>
<dbReference type="Proteomes" id="UP000217211">
    <property type="component" value="Chromosome"/>
</dbReference>
<dbReference type="Gene3D" id="1.10.760.10">
    <property type="entry name" value="Cytochrome c-like domain"/>
    <property type="match status" value="1"/>
</dbReference>
<sequence>MRSPDERYRTAPLRALWNMEKIHKGGFYHDGRFATLEDVIRHYDRHL</sequence>
<keyword evidence="2" id="KW-1185">Reference proteome</keyword>
<dbReference type="OrthoDB" id="9805202at2"/>
<dbReference type="AlphaFoldDB" id="A0A249PD05"/>
<dbReference type="eggNOG" id="COG1858">
    <property type="taxonomic scope" value="Bacteria"/>
</dbReference>
<dbReference type="GO" id="GO:0009055">
    <property type="term" value="F:electron transfer activity"/>
    <property type="evidence" value="ECO:0007669"/>
    <property type="project" value="InterPro"/>
</dbReference>